<dbReference type="AlphaFoldDB" id="A0A2X2LTF7"/>
<dbReference type="InterPro" id="IPR014729">
    <property type="entry name" value="Rossmann-like_a/b/a_fold"/>
</dbReference>
<feature type="domain" description="UspA" evidence="2">
    <location>
        <begin position="1"/>
        <end position="141"/>
    </location>
</feature>
<evidence type="ECO:0000313" key="4">
    <source>
        <dbReference type="Proteomes" id="UP000251241"/>
    </source>
</evidence>
<dbReference type="EMBL" id="UAUU01000011">
    <property type="protein sequence ID" value="SPZ92810.1"/>
    <property type="molecule type" value="Genomic_DNA"/>
</dbReference>
<dbReference type="Pfam" id="PF00582">
    <property type="entry name" value="Usp"/>
    <property type="match status" value="1"/>
</dbReference>
<evidence type="ECO:0000256" key="1">
    <source>
        <dbReference type="ARBA" id="ARBA00008791"/>
    </source>
</evidence>
<dbReference type="SUPFAM" id="SSF52402">
    <property type="entry name" value="Adenine nucleotide alpha hydrolases-like"/>
    <property type="match status" value="2"/>
</dbReference>
<dbReference type="PRINTS" id="PR01438">
    <property type="entry name" value="UNVRSLSTRESS"/>
</dbReference>
<dbReference type="InterPro" id="IPR006015">
    <property type="entry name" value="Universal_stress_UspA"/>
</dbReference>
<protein>
    <submittedName>
        <fullName evidence="3">Universal stress protein family</fullName>
    </submittedName>
</protein>
<reference evidence="3 4" key="1">
    <citation type="submission" date="2018-06" db="EMBL/GenBank/DDBJ databases">
        <authorList>
            <consortium name="Pathogen Informatics"/>
            <person name="Doyle S."/>
        </authorList>
    </citation>
    <scope>NUCLEOTIDE SEQUENCE [LARGE SCALE GENOMIC DNA]</scope>
    <source>
        <strain evidence="3 4">NCTC11343</strain>
    </source>
</reference>
<dbReference type="Proteomes" id="UP000251241">
    <property type="component" value="Unassembled WGS sequence"/>
</dbReference>
<evidence type="ECO:0000313" key="3">
    <source>
        <dbReference type="EMBL" id="SPZ92810.1"/>
    </source>
</evidence>
<organism evidence="3 4">
    <name type="scientific">Sphingobacterium multivorum</name>
    <dbReference type="NCBI Taxonomy" id="28454"/>
    <lineage>
        <taxon>Bacteria</taxon>
        <taxon>Pseudomonadati</taxon>
        <taxon>Bacteroidota</taxon>
        <taxon>Sphingobacteriia</taxon>
        <taxon>Sphingobacteriales</taxon>
        <taxon>Sphingobacteriaceae</taxon>
        <taxon>Sphingobacterium</taxon>
    </lineage>
</organism>
<name>A0A2X2LTF7_SPHMU</name>
<dbReference type="Gene3D" id="3.40.50.620">
    <property type="entry name" value="HUPs"/>
    <property type="match status" value="2"/>
</dbReference>
<dbReference type="PANTHER" id="PTHR46268">
    <property type="entry name" value="STRESS RESPONSE PROTEIN NHAX"/>
    <property type="match status" value="1"/>
</dbReference>
<evidence type="ECO:0000259" key="2">
    <source>
        <dbReference type="Pfam" id="PF00582"/>
    </source>
</evidence>
<dbReference type="PANTHER" id="PTHR46268:SF6">
    <property type="entry name" value="UNIVERSAL STRESS PROTEIN UP12"/>
    <property type="match status" value="1"/>
</dbReference>
<proteinExistence type="inferred from homology"/>
<gene>
    <name evidence="3" type="ORF">NCTC11343_04778</name>
</gene>
<dbReference type="RefSeq" id="WP_046675350.1">
    <property type="nucleotide sequence ID" value="NZ_CP068086.1"/>
</dbReference>
<sequence length="277" mass="31318">MKQILVASDFSINASHALRYALSLASRLHMEIAVVHAIHPTEGINNSTYNAIFIEDYYARKRAALQEWTDQVVQENKYNGLKVRSVVEVGYLRNVVTKYVEYTDVSFLVMGITGATGIKEIVGSNASMAVTKLRIPTLIVPPESNLSAIPVITLATDYKTTKLSVRDVKALNRILKLSDPKKLEILHVSERDLDEKLVRNGEKKMRQLLPNVTINFNYVDEDDTRPSYAIVDFVENNQTDILCLVKRNHNMIYRLFASSTVNEVLNRSVKAILVLHE</sequence>
<dbReference type="InterPro" id="IPR006016">
    <property type="entry name" value="UspA"/>
</dbReference>
<dbReference type="GeneID" id="97179674"/>
<comment type="similarity">
    <text evidence="1">Belongs to the universal stress protein A family.</text>
</comment>
<accession>A0A2X2LTF7</accession>
<dbReference type="CDD" id="cd00293">
    <property type="entry name" value="USP-like"/>
    <property type="match status" value="1"/>
</dbReference>